<dbReference type="PANTHER" id="PTHR43246">
    <property type="entry name" value="PEPTIDYL-PROLYL CIS-TRANS ISOMERASE CYP38, CHLOROPLASTIC"/>
    <property type="match status" value="1"/>
</dbReference>
<dbReference type="InterPro" id="IPR029000">
    <property type="entry name" value="Cyclophilin-like_dom_sf"/>
</dbReference>
<feature type="signal peptide" evidence="5">
    <location>
        <begin position="1"/>
        <end position="19"/>
    </location>
</feature>
<dbReference type="Pfam" id="PF00160">
    <property type="entry name" value="Pro_isomerase"/>
    <property type="match status" value="1"/>
</dbReference>
<organism evidence="7 8">
    <name type="scientific">Roseibacillus persicicus</name>
    <dbReference type="NCBI Taxonomy" id="454148"/>
    <lineage>
        <taxon>Bacteria</taxon>
        <taxon>Pseudomonadati</taxon>
        <taxon>Verrucomicrobiota</taxon>
        <taxon>Verrucomicrobiia</taxon>
        <taxon>Verrucomicrobiales</taxon>
        <taxon>Verrucomicrobiaceae</taxon>
        <taxon>Roseibacillus</taxon>
    </lineage>
</organism>
<feature type="compositionally biased region" description="Low complexity" evidence="4">
    <location>
        <begin position="24"/>
        <end position="41"/>
    </location>
</feature>
<dbReference type="EMBL" id="BMXI01000004">
    <property type="protein sequence ID" value="GHC48253.1"/>
    <property type="molecule type" value="Genomic_DNA"/>
</dbReference>
<dbReference type="Gene3D" id="2.40.100.10">
    <property type="entry name" value="Cyclophilin-like"/>
    <property type="match status" value="1"/>
</dbReference>
<dbReference type="InterPro" id="IPR002130">
    <property type="entry name" value="Cyclophilin-type_PPIase_dom"/>
</dbReference>
<feature type="compositionally biased region" description="Basic and acidic residues" evidence="4">
    <location>
        <begin position="43"/>
        <end position="52"/>
    </location>
</feature>
<keyword evidence="8" id="KW-1185">Reference proteome</keyword>
<comment type="caution">
    <text evidence="7">The sequence shown here is derived from an EMBL/GenBank/DDBJ whole genome shotgun (WGS) entry which is preliminary data.</text>
</comment>
<reference evidence="7" key="2">
    <citation type="submission" date="2020-09" db="EMBL/GenBank/DDBJ databases">
        <authorList>
            <person name="Sun Q."/>
            <person name="Kim S."/>
        </authorList>
    </citation>
    <scope>NUCLEOTIDE SEQUENCE</scope>
    <source>
        <strain evidence="7">KCTC 12988</strain>
    </source>
</reference>
<evidence type="ECO:0000256" key="4">
    <source>
        <dbReference type="SAM" id="MobiDB-lite"/>
    </source>
</evidence>
<name>A0A918TGJ5_9BACT</name>
<evidence type="ECO:0000313" key="8">
    <source>
        <dbReference type="Proteomes" id="UP000644507"/>
    </source>
</evidence>
<feature type="chain" id="PRO_5037047770" description="peptidylprolyl isomerase" evidence="5">
    <location>
        <begin position="20"/>
        <end position="231"/>
    </location>
</feature>
<keyword evidence="5" id="KW-0732">Signal</keyword>
<sequence>MKLITPLLSLFLLASCSDADEKSAAPAEKNAPAEAAAGKAHPAMKDPSKATEKAPETFEVVFDTTKGPFEVKVNREWSPLGADRFYNLVKIGYFQDVAFFRVIDGFMAQFGVHGDPAVNAVWKDANIKDDGKAVVSNTPGRITFAKTGAPNSRSVQFFINYGNNGNLDGMGFTPFGEVTKGMEVVKSLYAGYGEGSPQGRGPNQGLLQAQGNALLKKSFPKMDYIKSAKLK</sequence>
<dbReference type="EC" id="5.2.1.8" evidence="1"/>
<gene>
    <name evidence="7" type="ORF">GCM10007100_12660</name>
</gene>
<dbReference type="InterPro" id="IPR044665">
    <property type="entry name" value="E_coli_cyclophilin_A-like"/>
</dbReference>
<evidence type="ECO:0000256" key="2">
    <source>
        <dbReference type="ARBA" id="ARBA00023110"/>
    </source>
</evidence>
<keyword evidence="2" id="KW-0697">Rotamase</keyword>
<dbReference type="Proteomes" id="UP000644507">
    <property type="component" value="Unassembled WGS sequence"/>
</dbReference>
<feature type="region of interest" description="Disordered" evidence="4">
    <location>
        <begin position="24"/>
        <end position="52"/>
    </location>
</feature>
<dbReference type="PROSITE" id="PS50072">
    <property type="entry name" value="CSA_PPIASE_2"/>
    <property type="match status" value="1"/>
</dbReference>
<evidence type="ECO:0000256" key="1">
    <source>
        <dbReference type="ARBA" id="ARBA00013194"/>
    </source>
</evidence>
<reference evidence="7" key="1">
    <citation type="journal article" date="2014" name="Int. J. Syst. Evol. Microbiol.">
        <title>Complete genome sequence of Corynebacterium casei LMG S-19264T (=DSM 44701T), isolated from a smear-ripened cheese.</title>
        <authorList>
            <consortium name="US DOE Joint Genome Institute (JGI-PGF)"/>
            <person name="Walter F."/>
            <person name="Albersmeier A."/>
            <person name="Kalinowski J."/>
            <person name="Ruckert C."/>
        </authorList>
    </citation>
    <scope>NUCLEOTIDE SEQUENCE</scope>
    <source>
        <strain evidence="7">KCTC 12988</strain>
    </source>
</reference>
<dbReference type="AlphaFoldDB" id="A0A918TGJ5"/>
<evidence type="ECO:0000256" key="3">
    <source>
        <dbReference type="ARBA" id="ARBA00023235"/>
    </source>
</evidence>
<proteinExistence type="predicted"/>
<dbReference type="GO" id="GO:0003755">
    <property type="term" value="F:peptidyl-prolyl cis-trans isomerase activity"/>
    <property type="evidence" value="ECO:0007669"/>
    <property type="project" value="UniProtKB-KW"/>
</dbReference>
<keyword evidence="3" id="KW-0413">Isomerase</keyword>
<dbReference type="RefSeq" id="WP_229809416.1">
    <property type="nucleotide sequence ID" value="NZ_BMXI01000004.1"/>
</dbReference>
<evidence type="ECO:0000256" key="5">
    <source>
        <dbReference type="SAM" id="SignalP"/>
    </source>
</evidence>
<accession>A0A918TGJ5</accession>
<evidence type="ECO:0000313" key="7">
    <source>
        <dbReference type="EMBL" id="GHC48253.1"/>
    </source>
</evidence>
<feature type="domain" description="PPIase cyclophilin-type" evidence="6">
    <location>
        <begin position="67"/>
        <end position="188"/>
    </location>
</feature>
<protein>
    <recommendedName>
        <fullName evidence="1">peptidylprolyl isomerase</fullName>
        <ecNumber evidence="1">5.2.1.8</ecNumber>
    </recommendedName>
</protein>
<dbReference type="PROSITE" id="PS51257">
    <property type="entry name" value="PROKAR_LIPOPROTEIN"/>
    <property type="match status" value="1"/>
</dbReference>
<dbReference type="SUPFAM" id="SSF50891">
    <property type="entry name" value="Cyclophilin-like"/>
    <property type="match status" value="1"/>
</dbReference>
<evidence type="ECO:0000259" key="6">
    <source>
        <dbReference type="PROSITE" id="PS50072"/>
    </source>
</evidence>